<sequence>MIGAIRFTPTELGPYAGWNVVKMKFKHNAEPGETHDATIIIYDEGTATSPGPILATKEITVV</sequence>
<evidence type="ECO:0000313" key="1">
    <source>
        <dbReference type="EMBL" id="GAI53796.1"/>
    </source>
</evidence>
<gene>
    <name evidence="1" type="ORF">S06H3_56603</name>
</gene>
<proteinExistence type="predicted"/>
<feature type="non-terminal residue" evidence="1">
    <location>
        <position position="62"/>
    </location>
</feature>
<dbReference type="AlphaFoldDB" id="X1QG44"/>
<dbReference type="EMBL" id="BARV01036424">
    <property type="protein sequence ID" value="GAI53796.1"/>
    <property type="molecule type" value="Genomic_DNA"/>
</dbReference>
<organism evidence="1">
    <name type="scientific">marine sediment metagenome</name>
    <dbReference type="NCBI Taxonomy" id="412755"/>
    <lineage>
        <taxon>unclassified sequences</taxon>
        <taxon>metagenomes</taxon>
        <taxon>ecological metagenomes</taxon>
    </lineage>
</organism>
<accession>X1QG44</accession>
<reference evidence="1" key="1">
    <citation type="journal article" date="2014" name="Front. Microbiol.">
        <title>High frequency of phylogenetically diverse reductive dehalogenase-homologous genes in deep subseafloor sedimentary metagenomes.</title>
        <authorList>
            <person name="Kawai M."/>
            <person name="Futagami T."/>
            <person name="Toyoda A."/>
            <person name="Takaki Y."/>
            <person name="Nishi S."/>
            <person name="Hori S."/>
            <person name="Arai W."/>
            <person name="Tsubouchi T."/>
            <person name="Morono Y."/>
            <person name="Uchiyama I."/>
            <person name="Ito T."/>
            <person name="Fujiyama A."/>
            <person name="Inagaki F."/>
            <person name="Takami H."/>
        </authorList>
    </citation>
    <scope>NUCLEOTIDE SEQUENCE</scope>
    <source>
        <strain evidence="1">Expedition CK06-06</strain>
    </source>
</reference>
<name>X1QG44_9ZZZZ</name>
<comment type="caution">
    <text evidence="1">The sequence shown here is derived from an EMBL/GenBank/DDBJ whole genome shotgun (WGS) entry which is preliminary data.</text>
</comment>
<protein>
    <submittedName>
        <fullName evidence="1">Uncharacterized protein</fullName>
    </submittedName>
</protein>